<dbReference type="RefSeq" id="WP_218326101.1">
    <property type="nucleotide sequence ID" value="NZ_JAHUZB010000003.1"/>
</dbReference>
<sequence>MEKKYGRLRNSFCSIGIFLAVISSFTQLSGAPKLLTFYIALIGIIFVVIGLILMVTILLKAKKVNKR</sequence>
<feature type="transmembrane region" description="Helical" evidence="1">
    <location>
        <begin position="37"/>
        <end position="59"/>
    </location>
</feature>
<keyword evidence="1" id="KW-0812">Transmembrane</keyword>
<evidence type="ECO:0000313" key="2">
    <source>
        <dbReference type="EMBL" id="MBV7391070.1"/>
    </source>
</evidence>
<name>A0ABS6TDT0_9ENTE</name>
<reference evidence="2 3" key="1">
    <citation type="submission" date="2021-06" db="EMBL/GenBank/DDBJ databases">
        <title>Enterococcus alishanensis sp. nov., a novel lactic acid bacterium isolated from fresh coffee beans.</title>
        <authorList>
            <person name="Chen Y.-S."/>
        </authorList>
    </citation>
    <scope>NUCLEOTIDE SEQUENCE [LARGE SCALE GENOMIC DNA]</scope>
    <source>
        <strain evidence="2 3">ALS3</strain>
    </source>
</reference>
<keyword evidence="1" id="KW-1133">Transmembrane helix</keyword>
<evidence type="ECO:0000256" key="1">
    <source>
        <dbReference type="SAM" id="Phobius"/>
    </source>
</evidence>
<keyword evidence="3" id="KW-1185">Reference proteome</keyword>
<evidence type="ECO:0008006" key="4">
    <source>
        <dbReference type="Google" id="ProtNLM"/>
    </source>
</evidence>
<accession>A0ABS6TDT0</accession>
<organism evidence="2 3">
    <name type="scientific">Enterococcus alishanensis</name>
    <dbReference type="NCBI Taxonomy" id="1303817"/>
    <lineage>
        <taxon>Bacteria</taxon>
        <taxon>Bacillati</taxon>
        <taxon>Bacillota</taxon>
        <taxon>Bacilli</taxon>
        <taxon>Lactobacillales</taxon>
        <taxon>Enterococcaceae</taxon>
        <taxon>Enterococcus</taxon>
    </lineage>
</organism>
<keyword evidence="1" id="KW-0472">Membrane</keyword>
<proteinExistence type="predicted"/>
<evidence type="ECO:0000313" key="3">
    <source>
        <dbReference type="Proteomes" id="UP000774130"/>
    </source>
</evidence>
<dbReference type="EMBL" id="JAHUZB010000003">
    <property type="protein sequence ID" value="MBV7391070.1"/>
    <property type="molecule type" value="Genomic_DNA"/>
</dbReference>
<protein>
    <recommendedName>
        <fullName evidence="4">DUF3188 domain-containing protein</fullName>
    </recommendedName>
</protein>
<feature type="transmembrane region" description="Helical" evidence="1">
    <location>
        <begin position="12"/>
        <end position="31"/>
    </location>
</feature>
<gene>
    <name evidence="2" type="ORF">KUA55_10285</name>
</gene>
<dbReference type="Proteomes" id="UP000774130">
    <property type="component" value="Unassembled WGS sequence"/>
</dbReference>
<comment type="caution">
    <text evidence="2">The sequence shown here is derived from an EMBL/GenBank/DDBJ whole genome shotgun (WGS) entry which is preliminary data.</text>
</comment>